<protein>
    <submittedName>
        <fullName evidence="1">Chorismate lyase</fullName>
        <ecNumber evidence="1">4.1.3.40</ecNumber>
    </submittedName>
</protein>
<comment type="caution">
    <text evidence="1">The sequence shown here is derived from an EMBL/GenBank/DDBJ whole genome shotgun (WGS) entry which is preliminary data.</text>
</comment>
<accession>A0A9X4M6U8</accession>
<keyword evidence="1" id="KW-0456">Lyase</keyword>
<evidence type="ECO:0000313" key="1">
    <source>
        <dbReference type="EMBL" id="MDG3494871.1"/>
    </source>
</evidence>
<sequence length="214" mass="24214">MTISSAQNIQVPTTQPRDRGKIAPWHRIEEPMWQGSEADIRKGLPFNLLSPTWQMFLMGDGAPTRHLQLLTQADISVEVVAMTNIGDDDDEAPSDIASIAGPRIRRQIFLRSQKTGEIFSHATSWWSEAAMQKYLKDPSLPIWVSLNQRYTELYRDLKGIYKGACPNLAAAFGYPEIDTYWARHYLLWHGGEPITLLYEIYSPAIGKYLGSSSL</sequence>
<dbReference type="NCBIfam" id="NF037993">
    <property type="entry name" value="cyano_chori_ly"/>
    <property type="match status" value="1"/>
</dbReference>
<dbReference type="Pfam" id="PF01947">
    <property type="entry name" value="Rv2949c-like"/>
    <property type="match status" value="1"/>
</dbReference>
<dbReference type="InterPro" id="IPR048022">
    <property type="entry name" value="Ch_lyase_cyan"/>
</dbReference>
<dbReference type="Proteomes" id="UP001152872">
    <property type="component" value="Unassembled WGS sequence"/>
</dbReference>
<keyword evidence="2" id="KW-1185">Reference proteome</keyword>
<dbReference type="SUPFAM" id="SSF64288">
    <property type="entry name" value="Chorismate lyase-like"/>
    <property type="match status" value="1"/>
</dbReference>
<dbReference type="EMBL" id="VBTY01000068">
    <property type="protein sequence ID" value="MDG3494871.1"/>
    <property type="molecule type" value="Genomic_DNA"/>
</dbReference>
<dbReference type="Gene3D" id="3.40.1410.10">
    <property type="entry name" value="Chorismate lyase-like"/>
    <property type="match status" value="1"/>
</dbReference>
<name>A0A9X4M6U8_9CYAN</name>
<reference evidence="1" key="1">
    <citation type="submission" date="2019-05" db="EMBL/GenBank/DDBJ databases">
        <title>Whole genome sequencing of Pseudanabaena catenata USMAC16.</title>
        <authorList>
            <person name="Khan Z."/>
            <person name="Omar W.M."/>
            <person name="Convey P."/>
            <person name="Merican F."/>
            <person name="Najimudin N."/>
        </authorList>
    </citation>
    <scope>NUCLEOTIDE SEQUENCE</scope>
    <source>
        <strain evidence="1">USMAC16</strain>
    </source>
</reference>
<dbReference type="EC" id="4.1.3.40" evidence="1"/>
<dbReference type="InterPro" id="IPR028978">
    <property type="entry name" value="Chorismate_lyase_/UTRA_dom_sf"/>
</dbReference>
<organism evidence="1 2">
    <name type="scientific">Pseudanabaena catenata USMAC16</name>
    <dbReference type="NCBI Taxonomy" id="1855837"/>
    <lineage>
        <taxon>Bacteria</taxon>
        <taxon>Bacillati</taxon>
        <taxon>Cyanobacteriota</taxon>
        <taxon>Cyanophyceae</taxon>
        <taxon>Pseudanabaenales</taxon>
        <taxon>Pseudanabaenaceae</taxon>
        <taxon>Pseudanabaena</taxon>
    </lineage>
</organism>
<dbReference type="InterPro" id="IPR002800">
    <property type="entry name" value="Rv2949c-like"/>
</dbReference>
<dbReference type="GO" id="GO:0008813">
    <property type="term" value="F:chorismate lyase activity"/>
    <property type="evidence" value="ECO:0007669"/>
    <property type="project" value="UniProtKB-EC"/>
</dbReference>
<gene>
    <name evidence="1" type="ORF">FEV09_09910</name>
</gene>
<evidence type="ECO:0000313" key="2">
    <source>
        <dbReference type="Proteomes" id="UP001152872"/>
    </source>
</evidence>
<dbReference type="AlphaFoldDB" id="A0A9X4M6U8"/>
<proteinExistence type="predicted"/>